<reference evidence="4" key="2">
    <citation type="submission" date="2013-03" db="EMBL/GenBank/DDBJ databases">
        <authorList>
            <person name="Motta M.C.M."/>
            <person name="Martins A.C.A."/>
            <person name="Preta C.M.C.C."/>
            <person name="Silva R."/>
            <person name="de Souza S.S."/>
            <person name="Klein C.C."/>
            <person name="de Almeida L.G.P."/>
            <person name="Cunha O.L."/>
            <person name="Colabardini A.C."/>
            <person name="Lima B.A."/>
            <person name="Machado C.R."/>
            <person name="Soares C.M.A."/>
            <person name="de Menezes C.B.A."/>
            <person name="Bartolomeu D.C."/>
            <person name="Grisard E.C."/>
            <person name="Fantinatti-Garboggini F."/>
            <person name="Rodrigues-Luiz G.F."/>
            <person name="Wagner G."/>
            <person name="Goldman G.H."/>
            <person name="Fietto J.L.R."/>
            <person name="Ciapina L.P."/>
            <person name="Brocchi M."/>
            <person name="Elias M.C."/>
            <person name="Goldman M.H.S."/>
            <person name="Sagot M.-F."/>
            <person name="Pereira M."/>
            <person name="Stoco P.H."/>
            <person name="Teixeira S.M.R."/>
            <person name="de Mendonca-Neto R.P."/>
            <person name="Maciel T.E.F."/>
            <person name="Mendes T.A.O."/>
            <person name="Urmenyi T.P."/>
            <person name="Teixeira M.M.G."/>
            <person name="de Camargo E.F.P."/>
            <person name="de Sousa W."/>
            <person name="Schenkman S."/>
            <person name="de Vasconcelos A.T.R."/>
        </authorList>
    </citation>
    <scope>NUCLEOTIDE SEQUENCE</scope>
</reference>
<dbReference type="EMBL" id="ATMH01000808">
    <property type="protein sequence ID" value="EPY35993.1"/>
    <property type="molecule type" value="Genomic_DNA"/>
</dbReference>
<evidence type="ECO:0000313" key="5">
    <source>
        <dbReference type="Proteomes" id="UP000015354"/>
    </source>
</evidence>
<gene>
    <name evidence="4" type="ORF">STCU_00808</name>
    <name evidence="3" type="ORF">STCU_06805</name>
</gene>
<feature type="region of interest" description="Disordered" evidence="2">
    <location>
        <begin position="256"/>
        <end position="307"/>
    </location>
</feature>
<accession>S9V540</accession>
<dbReference type="Proteomes" id="UP000015354">
    <property type="component" value="Unassembled WGS sequence"/>
</dbReference>
<keyword evidence="1" id="KW-0175">Coiled coil</keyword>
<feature type="coiled-coil region" evidence="1">
    <location>
        <begin position="33"/>
        <end position="113"/>
    </location>
</feature>
<reference evidence="4 5" key="1">
    <citation type="journal article" date="2013" name="PLoS ONE">
        <title>Predicting the Proteins of Angomonas deanei, Strigomonas culicis and Their Respective Endosymbionts Reveals New Aspects of the Trypanosomatidae Family.</title>
        <authorList>
            <person name="Motta M.C."/>
            <person name="Martins A.C."/>
            <person name="de Souza S.S."/>
            <person name="Catta-Preta C.M."/>
            <person name="Silva R."/>
            <person name="Klein C.C."/>
            <person name="de Almeida L.G."/>
            <person name="de Lima Cunha O."/>
            <person name="Ciapina L.P."/>
            <person name="Brocchi M."/>
            <person name="Colabardini A.C."/>
            <person name="de Araujo Lima B."/>
            <person name="Machado C.R."/>
            <person name="de Almeida Soares C.M."/>
            <person name="Probst C.M."/>
            <person name="de Menezes C.B."/>
            <person name="Thompson C.E."/>
            <person name="Bartholomeu D.C."/>
            <person name="Gradia D.F."/>
            <person name="Pavoni D.P."/>
            <person name="Grisard E.C."/>
            <person name="Fantinatti-Garboggini F."/>
            <person name="Marchini F.K."/>
            <person name="Rodrigues-Luiz G.F."/>
            <person name="Wagner G."/>
            <person name="Goldman G.H."/>
            <person name="Fietto J.L."/>
            <person name="Elias M.C."/>
            <person name="Goldman M.H."/>
            <person name="Sagot M.F."/>
            <person name="Pereira M."/>
            <person name="Stoco P.H."/>
            <person name="de Mendonca-Neto R.P."/>
            <person name="Teixeira S.M."/>
            <person name="Maciel T.E."/>
            <person name="de Oliveira Mendes T.A."/>
            <person name="Urmenyi T.P."/>
            <person name="de Souza W."/>
            <person name="Schenkman S."/>
            <person name="de Vasconcelos A.T."/>
        </authorList>
    </citation>
    <scope>NUCLEOTIDE SEQUENCE [LARGE SCALE GENOMIC DNA]</scope>
</reference>
<proteinExistence type="predicted"/>
<dbReference type="AlphaFoldDB" id="S9V540"/>
<comment type="caution">
    <text evidence="4">The sequence shown here is derived from an EMBL/GenBank/DDBJ whole genome shotgun (WGS) entry which is preliminary data.</text>
</comment>
<evidence type="ECO:0000313" key="3">
    <source>
        <dbReference type="EMBL" id="EPY25175.1"/>
    </source>
</evidence>
<dbReference type="EMBL" id="ATMH01006805">
    <property type="protein sequence ID" value="EPY25175.1"/>
    <property type="molecule type" value="Genomic_DNA"/>
</dbReference>
<keyword evidence="5" id="KW-1185">Reference proteome</keyword>
<protein>
    <submittedName>
        <fullName evidence="4">Uncharacterized protein</fullName>
    </submittedName>
</protein>
<evidence type="ECO:0000313" key="4">
    <source>
        <dbReference type="EMBL" id="EPY35993.1"/>
    </source>
</evidence>
<evidence type="ECO:0000256" key="1">
    <source>
        <dbReference type="SAM" id="Coils"/>
    </source>
</evidence>
<feature type="region of interest" description="Disordered" evidence="2">
    <location>
        <begin position="120"/>
        <end position="142"/>
    </location>
</feature>
<sequence length="371" mass="41613">MLRRVVGPDTFRCVFARSLSISTDVRDSLTKHLSALKEECKGQALDLEDMRETARTASQTLQDAVRRSNVDDAKFKGKMTTLNASIKAYNTRLSNLQNESRSIQNELESVLTLLWGTEKPQGDSFATPPHAAQKPAAPRKEEDFDVEPPFISKVLESEGKPVEQVVAERVVDGHKARPDASTTVASEEIEVETIEIEVEPEAEAAKSDPVDTMKITDITQDLYEKGVNFSDCLDAQSLRQRYRDVLSGKIPYRATQKAQNPYTEPLNDAHTSQPRMPARQTAYSAQQPPPPNTSETGITNDPYPNAQRKMVDPMRYVHEIKAELALEKGIDANSVDLWSGKTKLEDHKRLYDYPSIQSYPIEVRQKGDIPR</sequence>
<name>S9V540_9TRYP</name>
<dbReference type="OrthoDB" id="271092at2759"/>
<evidence type="ECO:0000256" key="2">
    <source>
        <dbReference type="SAM" id="MobiDB-lite"/>
    </source>
</evidence>
<organism evidence="4 5">
    <name type="scientific">Strigomonas culicis</name>
    <dbReference type="NCBI Taxonomy" id="28005"/>
    <lineage>
        <taxon>Eukaryota</taxon>
        <taxon>Discoba</taxon>
        <taxon>Euglenozoa</taxon>
        <taxon>Kinetoplastea</taxon>
        <taxon>Metakinetoplastina</taxon>
        <taxon>Trypanosomatida</taxon>
        <taxon>Trypanosomatidae</taxon>
        <taxon>Strigomonadinae</taxon>
        <taxon>Strigomonas</taxon>
    </lineage>
</organism>